<evidence type="ECO:0000256" key="6">
    <source>
        <dbReference type="ARBA" id="ARBA00023136"/>
    </source>
</evidence>
<dbReference type="Proteomes" id="UP000277811">
    <property type="component" value="Unassembled WGS sequence"/>
</dbReference>
<reference evidence="9 10" key="1">
    <citation type="submission" date="2018-06" db="EMBL/GenBank/DDBJ databases">
        <authorList>
            <person name="Strepis N."/>
        </authorList>
    </citation>
    <scope>NUCLEOTIDE SEQUENCE [LARGE SCALE GENOMIC DNA]</scope>
    <source>
        <strain evidence="9">LUCI</strain>
    </source>
</reference>
<dbReference type="GO" id="GO:0009279">
    <property type="term" value="C:cell outer membrane"/>
    <property type="evidence" value="ECO:0007669"/>
    <property type="project" value="UniProtKB-SubCell"/>
</dbReference>
<keyword evidence="6" id="KW-0472">Membrane</keyword>
<dbReference type="RefSeq" id="WP_122629754.1">
    <property type="nucleotide sequence ID" value="NZ_UPPP01000103.1"/>
</dbReference>
<dbReference type="PANTHER" id="PTHR34933">
    <property type="entry name" value="FLAGELLAR L-RING PROTEIN"/>
    <property type="match status" value="1"/>
</dbReference>
<keyword evidence="9" id="KW-0969">Cilium</keyword>
<dbReference type="GO" id="GO:0003774">
    <property type="term" value="F:cytoskeletal motor activity"/>
    <property type="evidence" value="ECO:0007669"/>
    <property type="project" value="InterPro"/>
</dbReference>
<dbReference type="GO" id="GO:0071973">
    <property type="term" value="P:bacterial-type flagellum-dependent cell motility"/>
    <property type="evidence" value="ECO:0007669"/>
    <property type="project" value="InterPro"/>
</dbReference>
<comment type="function">
    <text evidence="1">Assembles around the rod to form the L-ring and probably protects the motor/basal body from shearing forces during rotation.</text>
</comment>
<dbReference type="OrthoDB" id="9816119at2"/>
<evidence type="ECO:0000256" key="8">
    <source>
        <dbReference type="ARBA" id="ARBA00023237"/>
    </source>
</evidence>
<dbReference type="PRINTS" id="PR01008">
    <property type="entry name" value="FLGLRINGFLGH"/>
</dbReference>
<dbReference type="InterPro" id="IPR000527">
    <property type="entry name" value="Flag_Lring"/>
</dbReference>
<keyword evidence="9" id="KW-0282">Flagellum</keyword>
<protein>
    <submittedName>
        <fullName evidence="9">Flagellar l-ring protein</fullName>
    </submittedName>
</protein>
<evidence type="ECO:0000256" key="7">
    <source>
        <dbReference type="ARBA" id="ARBA00023143"/>
    </source>
</evidence>
<evidence type="ECO:0000313" key="9">
    <source>
        <dbReference type="EMBL" id="VBB08917.1"/>
    </source>
</evidence>
<evidence type="ECO:0000256" key="1">
    <source>
        <dbReference type="ARBA" id="ARBA00002591"/>
    </source>
</evidence>
<sequence length="200" mass="21017">MNALKRNVILLTLAIGLVVLAPVHRSEADSLWSDNGPGAAMFSDRKAHSIGDSLTIIINENSSASRVGQANNTKSSSTNLTAGTGLLSGWIPGASAGSSDSFKTSGTLTNTNTLSGRMTAQVIAVKPNGNLVIQGTQSVKQNGEEQKFIVSGVVRPEDISPDNTVYSYSIADAHIDLEGKGPISAKERQGILTQLFNFLF</sequence>
<evidence type="ECO:0000256" key="4">
    <source>
        <dbReference type="ARBA" id="ARBA00006929"/>
    </source>
</evidence>
<proteinExistence type="inferred from homology"/>
<keyword evidence="10" id="KW-1185">Reference proteome</keyword>
<keyword evidence="5" id="KW-0732">Signal</keyword>
<dbReference type="AlphaFoldDB" id="A0A498RDC5"/>
<organism evidence="9 10">
    <name type="scientific">Lucifera butyrica</name>
    <dbReference type="NCBI Taxonomy" id="1351585"/>
    <lineage>
        <taxon>Bacteria</taxon>
        <taxon>Bacillati</taxon>
        <taxon>Bacillota</taxon>
        <taxon>Negativicutes</taxon>
        <taxon>Veillonellales</taxon>
        <taxon>Veillonellaceae</taxon>
        <taxon>Lucifera</taxon>
    </lineage>
</organism>
<accession>A0A498RDC5</accession>
<comment type="similarity">
    <text evidence="4">Belongs to the FlgH family.</text>
</comment>
<evidence type="ECO:0000256" key="5">
    <source>
        <dbReference type="ARBA" id="ARBA00022729"/>
    </source>
</evidence>
<keyword evidence="7" id="KW-0975">Bacterial flagellum</keyword>
<keyword evidence="8" id="KW-0998">Cell outer membrane</keyword>
<dbReference type="GO" id="GO:0009427">
    <property type="term" value="C:bacterial-type flagellum basal body, distal rod, L ring"/>
    <property type="evidence" value="ECO:0007669"/>
    <property type="project" value="InterPro"/>
</dbReference>
<dbReference type="PANTHER" id="PTHR34933:SF1">
    <property type="entry name" value="FLAGELLAR L-RING PROTEIN"/>
    <property type="match status" value="1"/>
</dbReference>
<dbReference type="EMBL" id="UPPP01000103">
    <property type="protein sequence ID" value="VBB08917.1"/>
    <property type="molecule type" value="Genomic_DNA"/>
</dbReference>
<comment type="subcellular location">
    <subcellularLocation>
        <location evidence="2">Bacterial flagellum basal body</location>
    </subcellularLocation>
    <subcellularLocation>
        <location evidence="3">Cell outer membrane</location>
    </subcellularLocation>
</comment>
<evidence type="ECO:0000256" key="2">
    <source>
        <dbReference type="ARBA" id="ARBA00004117"/>
    </source>
</evidence>
<gene>
    <name evidence="9" type="ORF">LUCI_4200</name>
</gene>
<evidence type="ECO:0000313" key="10">
    <source>
        <dbReference type="Proteomes" id="UP000277811"/>
    </source>
</evidence>
<keyword evidence="9" id="KW-0966">Cell projection</keyword>
<dbReference type="Pfam" id="PF02107">
    <property type="entry name" value="FlgH"/>
    <property type="match status" value="1"/>
</dbReference>
<evidence type="ECO:0000256" key="3">
    <source>
        <dbReference type="ARBA" id="ARBA00004442"/>
    </source>
</evidence>
<name>A0A498RDC5_9FIRM</name>